<dbReference type="NCBIfam" id="TIGR00785">
    <property type="entry name" value="dass"/>
    <property type="match status" value="1"/>
</dbReference>
<name>A0A382GF32_9ZZZZ</name>
<dbReference type="InterPro" id="IPR001898">
    <property type="entry name" value="SLC13A/DASS"/>
</dbReference>
<accession>A0A382GF32</accession>
<dbReference type="Pfam" id="PF00939">
    <property type="entry name" value="Na_sulph_symp"/>
    <property type="match status" value="1"/>
</dbReference>
<evidence type="ECO:0000256" key="6">
    <source>
        <dbReference type="SAM" id="Phobius"/>
    </source>
</evidence>
<feature type="transmembrane region" description="Helical" evidence="6">
    <location>
        <begin position="381"/>
        <end position="409"/>
    </location>
</feature>
<feature type="transmembrane region" description="Helical" evidence="6">
    <location>
        <begin position="31"/>
        <end position="47"/>
    </location>
</feature>
<evidence type="ECO:0000256" key="1">
    <source>
        <dbReference type="ARBA" id="ARBA00004141"/>
    </source>
</evidence>
<sequence length="413" mass="44350">MDNKNLKKIYPIIAGMVLWLAGPPSGLDENGYQIFVVFISVIISLLVRAVPMAISVLTGLSLSVLVGLISLKDALKGYSDSTTWLVVIAFLIAGVVIDTGLGRRISLLCIHALGRSITGLGYALCSAELILGPLVPSNTARGGGILAPIVDSMSRTLGSTPTQSPEKAGQYLHLVGAHANLITAAMFLTGMAANPLVSKAALDVFQIEFDWLNWALGSIVPGLVGLAGLPVLIRYLSPPTIKSIQPIRDKIKNDIKALGPWTRSETFTASTLGIMLFLWSTKPIHGWGTTTVALLGLITILLLNTISWDQMVKNHKAWDTLIWLGGLLTLATSLKDLGFISWFAENIQQSLTGISPVFLFLSLALIYFYSMYFFSMLTAHIAALVGAIFMVASGMDLNPFIIVGVIAYFSNLS</sequence>
<gene>
    <name evidence="7" type="ORF">METZ01_LOCUS226680</name>
</gene>
<comment type="similarity">
    <text evidence="2">Belongs to the SLC13A/DASS transporter (TC 2.A.47) family. DIT1 subfamily.</text>
</comment>
<feature type="transmembrane region" description="Helical" evidence="6">
    <location>
        <begin position="9"/>
        <end position="25"/>
    </location>
</feature>
<reference evidence="7" key="1">
    <citation type="submission" date="2018-05" db="EMBL/GenBank/DDBJ databases">
        <authorList>
            <person name="Lanie J.A."/>
            <person name="Ng W.-L."/>
            <person name="Kazmierczak K.M."/>
            <person name="Andrzejewski T.M."/>
            <person name="Davidsen T.M."/>
            <person name="Wayne K.J."/>
            <person name="Tettelin H."/>
            <person name="Glass J.I."/>
            <person name="Rusch D."/>
            <person name="Podicherti R."/>
            <person name="Tsui H.-C.T."/>
            <person name="Winkler M.E."/>
        </authorList>
    </citation>
    <scope>NUCLEOTIDE SEQUENCE</scope>
</reference>
<dbReference type="AlphaFoldDB" id="A0A382GF32"/>
<protein>
    <submittedName>
        <fullName evidence="7">Uncharacterized protein</fullName>
    </submittedName>
</protein>
<feature type="transmembrane region" description="Helical" evidence="6">
    <location>
        <begin position="284"/>
        <end position="308"/>
    </location>
</feature>
<feature type="transmembrane region" description="Helical" evidence="6">
    <location>
        <begin position="83"/>
        <end position="101"/>
    </location>
</feature>
<feature type="transmembrane region" description="Helical" evidence="6">
    <location>
        <begin position="171"/>
        <end position="191"/>
    </location>
</feature>
<dbReference type="GO" id="GO:0016020">
    <property type="term" value="C:membrane"/>
    <property type="evidence" value="ECO:0007669"/>
    <property type="project" value="UniProtKB-SubCell"/>
</dbReference>
<dbReference type="EMBL" id="UINC01055212">
    <property type="protein sequence ID" value="SVB73826.1"/>
    <property type="molecule type" value="Genomic_DNA"/>
</dbReference>
<feature type="non-terminal residue" evidence="7">
    <location>
        <position position="413"/>
    </location>
</feature>
<dbReference type="GO" id="GO:0022857">
    <property type="term" value="F:transmembrane transporter activity"/>
    <property type="evidence" value="ECO:0007669"/>
    <property type="project" value="InterPro"/>
</dbReference>
<evidence type="ECO:0000313" key="7">
    <source>
        <dbReference type="EMBL" id="SVB73826.1"/>
    </source>
</evidence>
<comment type="subcellular location">
    <subcellularLocation>
        <location evidence="1">Membrane</location>
        <topology evidence="1">Multi-pass membrane protein</topology>
    </subcellularLocation>
</comment>
<keyword evidence="5 6" id="KW-0472">Membrane</keyword>
<feature type="transmembrane region" description="Helical" evidence="6">
    <location>
        <begin position="320"/>
        <end position="344"/>
    </location>
</feature>
<evidence type="ECO:0000256" key="3">
    <source>
        <dbReference type="ARBA" id="ARBA00022692"/>
    </source>
</evidence>
<evidence type="ECO:0000256" key="5">
    <source>
        <dbReference type="ARBA" id="ARBA00023136"/>
    </source>
</evidence>
<keyword evidence="4 6" id="KW-1133">Transmembrane helix</keyword>
<evidence type="ECO:0000256" key="2">
    <source>
        <dbReference type="ARBA" id="ARBA00007349"/>
    </source>
</evidence>
<keyword evidence="3 6" id="KW-0812">Transmembrane</keyword>
<evidence type="ECO:0000256" key="4">
    <source>
        <dbReference type="ARBA" id="ARBA00022989"/>
    </source>
</evidence>
<feature type="transmembrane region" description="Helical" evidence="6">
    <location>
        <begin position="350"/>
        <end position="369"/>
    </location>
</feature>
<dbReference type="InterPro" id="IPR030676">
    <property type="entry name" value="CitT-rel"/>
</dbReference>
<organism evidence="7">
    <name type="scientific">marine metagenome</name>
    <dbReference type="NCBI Taxonomy" id="408172"/>
    <lineage>
        <taxon>unclassified sequences</taxon>
        <taxon>metagenomes</taxon>
        <taxon>ecological metagenomes</taxon>
    </lineage>
</organism>
<feature type="transmembrane region" description="Helical" evidence="6">
    <location>
        <begin position="54"/>
        <end position="71"/>
    </location>
</feature>
<feature type="transmembrane region" description="Helical" evidence="6">
    <location>
        <begin position="211"/>
        <end position="236"/>
    </location>
</feature>
<dbReference type="PANTHER" id="PTHR42826">
    <property type="entry name" value="DICARBOXYLATE TRANSPORTER 2.1, CHLOROPLASTIC"/>
    <property type="match status" value="1"/>
</dbReference>
<proteinExistence type="inferred from homology"/>